<dbReference type="EMBL" id="KN831771">
    <property type="protein sequence ID" value="KIM45940.1"/>
    <property type="molecule type" value="Genomic_DNA"/>
</dbReference>
<dbReference type="Pfam" id="PF12680">
    <property type="entry name" value="SnoaL_2"/>
    <property type="match status" value="1"/>
</dbReference>
<dbReference type="Proteomes" id="UP000053424">
    <property type="component" value="Unassembled WGS sequence"/>
</dbReference>
<feature type="domain" description="SnoaL-like" evidence="1">
    <location>
        <begin position="220"/>
        <end position="329"/>
    </location>
</feature>
<accession>A0A0C3CAU6</accession>
<sequence length="405" mass="44012">MSAEEEPVPLPCAPLVSLSPNVVLQPPLSRRGVGPGVLLFLPDHVALSSGTTKPLDPEPVTKWAEEGFAVVAVTAAGSISIDQVIQQGLDALQALDQVDIKDRFAVIVYDPSLIRTVSDAVSKHPRIVAFVGYGSFPAPSCVLPILLHLTANAPRPAHAPTDVTTQHSYDTTSTAFVLPQAAKYDPGNSSLAHSRTLVFLRKHLGGPFFDLEAIWEEHTYYEFQARSVAQTMGTMVAEPYVNHVPTMTGGVGRENLTAFYRDHFIFSNPEDARLQTVSRTVGSDRVVDEFVYHITHDRTVDWLLPGVPPTGKKLAIPMIAVVNIRGDRLYNEHIWWDQGTALSQAGILPSHVPFVDPQAPEGAPPAMLRLPVIGAASANMLVDESKGKSNEMFGPDWGISRIQKD</sequence>
<dbReference type="PANTHER" id="PTHR38436:SF3">
    <property type="entry name" value="CARBOXYMETHYLENEBUTENOLIDASE-RELATED"/>
    <property type="match status" value="1"/>
</dbReference>
<dbReference type="InterPro" id="IPR037401">
    <property type="entry name" value="SnoaL-like"/>
</dbReference>
<dbReference type="OrthoDB" id="5440at2759"/>
<reference evidence="2 3" key="1">
    <citation type="submission" date="2014-04" db="EMBL/GenBank/DDBJ databases">
        <authorList>
            <consortium name="DOE Joint Genome Institute"/>
            <person name="Kuo A."/>
            <person name="Gay G."/>
            <person name="Dore J."/>
            <person name="Kohler A."/>
            <person name="Nagy L.G."/>
            <person name="Floudas D."/>
            <person name="Copeland A."/>
            <person name="Barry K.W."/>
            <person name="Cichocki N."/>
            <person name="Veneault-Fourrey C."/>
            <person name="LaButti K."/>
            <person name="Lindquist E.A."/>
            <person name="Lipzen A."/>
            <person name="Lundell T."/>
            <person name="Morin E."/>
            <person name="Murat C."/>
            <person name="Sun H."/>
            <person name="Tunlid A."/>
            <person name="Henrissat B."/>
            <person name="Grigoriev I.V."/>
            <person name="Hibbett D.S."/>
            <person name="Martin F."/>
            <person name="Nordberg H.P."/>
            <person name="Cantor M.N."/>
            <person name="Hua S.X."/>
        </authorList>
    </citation>
    <scope>NUCLEOTIDE SEQUENCE [LARGE SCALE GENOMIC DNA]</scope>
    <source>
        <strain evidence="3">h7</strain>
    </source>
</reference>
<dbReference type="InterPro" id="IPR032710">
    <property type="entry name" value="NTF2-like_dom_sf"/>
</dbReference>
<reference evidence="3" key="2">
    <citation type="submission" date="2015-01" db="EMBL/GenBank/DDBJ databases">
        <title>Evolutionary Origins and Diversification of the Mycorrhizal Mutualists.</title>
        <authorList>
            <consortium name="DOE Joint Genome Institute"/>
            <consortium name="Mycorrhizal Genomics Consortium"/>
            <person name="Kohler A."/>
            <person name="Kuo A."/>
            <person name="Nagy L.G."/>
            <person name="Floudas D."/>
            <person name="Copeland A."/>
            <person name="Barry K.W."/>
            <person name="Cichocki N."/>
            <person name="Veneault-Fourrey C."/>
            <person name="LaButti K."/>
            <person name="Lindquist E.A."/>
            <person name="Lipzen A."/>
            <person name="Lundell T."/>
            <person name="Morin E."/>
            <person name="Murat C."/>
            <person name="Riley R."/>
            <person name="Ohm R."/>
            <person name="Sun H."/>
            <person name="Tunlid A."/>
            <person name="Henrissat B."/>
            <person name="Grigoriev I.V."/>
            <person name="Hibbett D.S."/>
            <person name="Martin F."/>
        </authorList>
    </citation>
    <scope>NUCLEOTIDE SEQUENCE [LARGE SCALE GENOMIC DNA]</scope>
    <source>
        <strain evidence="3">h7</strain>
    </source>
</reference>
<proteinExistence type="predicted"/>
<evidence type="ECO:0000313" key="3">
    <source>
        <dbReference type="Proteomes" id="UP000053424"/>
    </source>
</evidence>
<evidence type="ECO:0000313" key="2">
    <source>
        <dbReference type="EMBL" id="KIM45940.1"/>
    </source>
</evidence>
<organism evidence="2 3">
    <name type="scientific">Hebeloma cylindrosporum</name>
    <dbReference type="NCBI Taxonomy" id="76867"/>
    <lineage>
        <taxon>Eukaryota</taxon>
        <taxon>Fungi</taxon>
        <taxon>Dikarya</taxon>
        <taxon>Basidiomycota</taxon>
        <taxon>Agaricomycotina</taxon>
        <taxon>Agaricomycetes</taxon>
        <taxon>Agaricomycetidae</taxon>
        <taxon>Agaricales</taxon>
        <taxon>Agaricineae</taxon>
        <taxon>Hymenogastraceae</taxon>
        <taxon>Hebeloma</taxon>
    </lineage>
</organism>
<dbReference type="HOGENOM" id="CLU_032662_0_0_1"/>
<name>A0A0C3CAU6_HEBCY</name>
<keyword evidence="3" id="KW-1185">Reference proteome</keyword>
<dbReference type="InterPro" id="IPR009959">
    <property type="entry name" value="Cyclase_SnoaL-like"/>
</dbReference>
<dbReference type="STRING" id="686832.A0A0C3CAU6"/>
<evidence type="ECO:0000259" key="1">
    <source>
        <dbReference type="Pfam" id="PF12680"/>
    </source>
</evidence>
<dbReference type="GO" id="GO:0030638">
    <property type="term" value="P:polyketide metabolic process"/>
    <property type="evidence" value="ECO:0007669"/>
    <property type="project" value="InterPro"/>
</dbReference>
<dbReference type="AlphaFoldDB" id="A0A0C3CAU6"/>
<protein>
    <recommendedName>
        <fullName evidence="1">SnoaL-like domain-containing protein</fullName>
    </recommendedName>
</protein>
<dbReference type="SUPFAM" id="SSF54427">
    <property type="entry name" value="NTF2-like"/>
    <property type="match status" value="1"/>
</dbReference>
<dbReference type="Gene3D" id="3.10.450.50">
    <property type="match status" value="1"/>
</dbReference>
<dbReference type="PANTHER" id="PTHR38436">
    <property type="entry name" value="POLYKETIDE CYCLASE SNOAL-LIKE DOMAIN"/>
    <property type="match status" value="1"/>
</dbReference>
<gene>
    <name evidence="2" type="ORF">M413DRAFT_298252</name>
</gene>